<feature type="compositionally biased region" description="Polar residues" evidence="1">
    <location>
        <begin position="12"/>
        <end position="22"/>
    </location>
</feature>
<feature type="region of interest" description="Disordered" evidence="1">
    <location>
        <begin position="1"/>
        <end position="38"/>
    </location>
</feature>
<evidence type="ECO:0000256" key="1">
    <source>
        <dbReference type="SAM" id="MobiDB-lite"/>
    </source>
</evidence>
<dbReference type="EMBL" id="CM009756">
    <property type="protein sequence ID" value="PUZ45733.1"/>
    <property type="molecule type" value="Genomic_DNA"/>
</dbReference>
<protein>
    <submittedName>
        <fullName evidence="2">Uncharacterized protein</fullName>
    </submittedName>
</protein>
<reference evidence="2 3" key="1">
    <citation type="submission" date="2018-04" db="EMBL/GenBank/DDBJ databases">
        <title>WGS assembly of Panicum hallii var. hallii HAL2.</title>
        <authorList>
            <person name="Lovell J."/>
            <person name="Jenkins J."/>
            <person name="Lowry D."/>
            <person name="Mamidi S."/>
            <person name="Sreedasyam A."/>
            <person name="Weng X."/>
            <person name="Barry K."/>
            <person name="Bonette J."/>
            <person name="Campitelli B."/>
            <person name="Daum C."/>
            <person name="Gordon S."/>
            <person name="Gould B."/>
            <person name="Lipzen A."/>
            <person name="MacQueen A."/>
            <person name="Palacio-Mejia J."/>
            <person name="Plott C."/>
            <person name="Shakirov E."/>
            <person name="Shu S."/>
            <person name="Yoshinaga Y."/>
            <person name="Zane M."/>
            <person name="Rokhsar D."/>
            <person name="Grimwood J."/>
            <person name="Schmutz J."/>
            <person name="Juenger T."/>
        </authorList>
    </citation>
    <scope>NUCLEOTIDE SEQUENCE [LARGE SCALE GENOMIC DNA]</scope>
    <source>
        <strain evidence="3">cv. HAL2</strain>
    </source>
</reference>
<name>A0A2T7CR46_9POAL</name>
<organism evidence="2 3">
    <name type="scientific">Panicum hallii var. hallii</name>
    <dbReference type="NCBI Taxonomy" id="1504633"/>
    <lineage>
        <taxon>Eukaryota</taxon>
        <taxon>Viridiplantae</taxon>
        <taxon>Streptophyta</taxon>
        <taxon>Embryophyta</taxon>
        <taxon>Tracheophyta</taxon>
        <taxon>Spermatophyta</taxon>
        <taxon>Magnoliopsida</taxon>
        <taxon>Liliopsida</taxon>
        <taxon>Poales</taxon>
        <taxon>Poaceae</taxon>
        <taxon>PACMAD clade</taxon>
        <taxon>Panicoideae</taxon>
        <taxon>Panicodae</taxon>
        <taxon>Paniceae</taxon>
        <taxon>Panicinae</taxon>
        <taxon>Panicum</taxon>
        <taxon>Panicum sect. Panicum</taxon>
    </lineage>
</organism>
<dbReference type="Gramene" id="PUZ45733">
    <property type="protein sequence ID" value="PUZ45733"/>
    <property type="gene ID" value="GQ55_8G248400"/>
</dbReference>
<sequence>MKNHQKGESFSLPMQVTGSSQPVGDGWTECSGESRHEGRGAVAVMPVPLPPLWKQRRPSPFAAGGEPFLPAPPRLEARTCCGRRVAGGSGT</sequence>
<keyword evidence="3" id="KW-1185">Reference proteome</keyword>
<evidence type="ECO:0000313" key="3">
    <source>
        <dbReference type="Proteomes" id="UP000244336"/>
    </source>
</evidence>
<accession>A0A2T7CR46</accession>
<evidence type="ECO:0000313" key="2">
    <source>
        <dbReference type="EMBL" id="PUZ45733.1"/>
    </source>
</evidence>
<proteinExistence type="predicted"/>
<dbReference type="AlphaFoldDB" id="A0A2T7CR46"/>
<dbReference type="Proteomes" id="UP000244336">
    <property type="component" value="Chromosome 8"/>
</dbReference>
<gene>
    <name evidence="2" type="ORF">GQ55_8G248400</name>
</gene>